<accession>A0AAE1J586</accession>
<dbReference type="Pfam" id="PF14226">
    <property type="entry name" value="DIOX_N"/>
    <property type="match status" value="1"/>
</dbReference>
<dbReference type="FunFam" id="2.60.120.330:FF:000005">
    <property type="entry name" value="1-aminocyclopropane-1-carboxylate oxidase homolog 1"/>
    <property type="match status" value="1"/>
</dbReference>
<evidence type="ECO:0000259" key="7">
    <source>
        <dbReference type="PROSITE" id="PS51471"/>
    </source>
</evidence>
<dbReference type="Pfam" id="PF03171">
    <property type="entry name" value="2OG-FeII_Oxy"/>
    <property type="match status" value="1"/>
</dbReference>
<dbReference type="InterPro" id="IPR005123">
    <property type="entry name" value="Oxoglu/Fe-dep_dioxygenase_dom"/>
</dbReference>
<keyword evidence="9" id="KW-1185">Reference proteome</keyword>
<dbReference type="SUPFAM" id="SSF51197">
    <property type="entry name" value="Clavaminate synthase-like"/>
    <property type="match status" value="1"/>
</dbReference>
<protein>
    <recommendedName>
        <fullName evidence="7">Fe2OG dioxygenase domain-containing protein</fullName>
    </recommendedName>
</protein>
<dbReference type="GO" id="GO:0051213">
    <property type="term" value="F:dioxygenase activity"/>
    <property type="evidence" value="ECO:0007669"/>
    <property type="project" value="UniProtKB-ARBA"/>
</dbReference>
<sequence length="368" mass="40794">MAPPTVTNDSNQNYDRLKEVKQFDESKAGVKGLVDAGITTIPPIFVNPPEVLATLKPSPSTAAAAKIPTIDLTSVDSSLDRRSAVVEQVKRAASTVGFFQVINHGIPVEVLDGAIAAMKAVHDLPGEVKAPLFKREMEGVSLLSNMDLYHSNAAYWRDTLLIQFAPVPIDPAEIPEVCRDQLIDYNERTLAVKDLLLELLSEGLGLSRGKFKELTFGEAVTLSGHYYPYCPQPDLTVGFRSHTDPGVLTLLLQDNMGGLQVKYQEGWVDVKPVREALVVNIGDLLQIISNEKYKSVDHRVLASNSRQARVSIATFFNPGAAENVYGPLEELTSAEDPPRYRRVTYKDYMHKFFNKKVDNTSQTDYFRI</sequence>
<comment type="cofactor">
    <cofactor evidence="1">
        <name>Fe cation</name>
        <dbReference type="ChEBI" id="CHEBI:24875"/>
    </cofactor>
</comment>
<evidence type="ECO:0000256" key="2">
    <source>
        <dbReference type="ARBA" id="ARBA00008056"/>
    </source>
</evidence>
<dbReference type="EMBL" id="JAWXYG010000009">
    <property type="protein sequence ID" value="KAK4264066.1"/>
    <property type="molecule type" value="Genomic_DNA"/>
</dbReference>
<dbReference type="InterPro" id="IPR044861">
    <property type="entry name" value="IPNS-like_FE2OG_OXY"/>
</dbReference>
<evidence type="ECO:0000256" key="3">
    <source>
        <dbReference type="ARBA" id="ARBA00022723"/>
    </source>
</evidence>
<evidence type="ECO:0000256" key="4">
    <source>
        <dbReference type="ARBA" id="ARBA00023002"/>
    </source>
</evidence>
<evidence type="ECO:0000313" key="8">
    <source>
        <dbReference type="EMBL" id="KAK4264066.1"/>
    </source>
</evidence>
<feature type="domain" description="Fe2OG dioxygenase" evidence="7">
    <location>
        <begin position="218"/>
        <end position="318"/>
    </location>
</feature>
<comment type="similarity">
    <text evidence="2 6">Belongs to the iron/ascorbate-dependent oxidoreductase family.</text>
</comment>
<dbReference type="InterPro" id="IPR026992">
    <property type="entry name" value="DIOX_N"/>
</dbReference>
<dbReference type="Gene3D" id="2.60.120.330">
    <property type="entry name" value="B-lactam Antibiotic, Isopenicillin N Synthase, Chain"/>
    <property type="match status" value="1"/>
</dbReference>
<evidence type="ECO:0000256" key="5">
    <source>
        <dbReference type="ARBA" id="ARBA00023004"/>
    </source>
</evidence>
<reference evidence="8" key="1">
    <citation type="submission" date="2023-10" db="EMBL/GenBank/DDBJ databases">
        <title>Chromosome-level genome of the transformable northern wattle, Acacia crassicarpa.</title>
        <authorList>
            <person name="Massaro I."/>
            <person name="Sinha N.R."/>
            <person name="Poethig S."/>
            <person name="Leichty A.R."/>
        </authorList>
    </citation>
    <scope>NUCLEOTIDE SEQUENCE</scope>
    <source>
        <strain evidence="8">Acra3RX</strain>
        <tissue evidence="8">Leaf</tissue>
    </source>
</reference>
<proteinExistence type="inferred from homology"/>
<keyword evidence="5 6" id="KW-0408">Iron</keyword>
<organism evidence="8 9">
    <name type="scientific">Acacia crassicarpa</name>
    <name type="common">northern wattle</name>
    <dbReference type="NCBI Taxonomy" id="499986"/>
    <lineage>
        <taxon>Eukaryota</taxon>
        <taxon>Viridiplantae</taxon>
        <taxon>Streptophyta</taxon>
        <taxon>Embryophyta</taxon>
        <taxon>Tracheophyta</taxon>
        <taxon>Spermatophyta</taxon>
        <taxon>Magnoliopsida</taxon>
        <taxon>eudicotyledons</taxon>
        <taxon>Gunneridae</taxon>
        <taxon>Pentapetalae</taxon>
        <taxon>rosids</taxon>
        <taxon>fabids</taxon>
        <taxon>Fabales</taxon>
        <taxon>Fabaceae</taxon>
        <taxon>Caesalpinioideae</taxon>
        <taxon>mimosoid clade</taxon>
        <taxon>Acacieae</taxon>
        <taxon>Acacia</taxon>
    </lineage>
</organism>
<comment type="caution">
    <text evidence="8">The sequence shown here is derived from an EMBL/GenBank/DDBJ whole genome shotgun (WGS) entry which is preliminary data.</text>
</comment>
<evidence type="ECO:0000313" key="9">
    <source>
        <dbReference type="Proteomes" id="UP001293593"/>
    </source>
</evidence>
<keyword evidence="4 6" id="KW-0560">Oxidoreductase</keyword>
<dbReference type="PROSITE" id="PS51471">
    <property type="entry name" value="FE2OG_OXY"/>
    <property type="match status" value="1"/>
</dbReference>
<dbReference type="Proteomes" id="UP001293593">
    <property type="component" value="Unassembled WGS sequence"/>
</dbReference>
<gene>
    <name evidence="8" type="ORF">QN277_029405</name>
</gene>
<dbReference type="PANTHER" id="PTHR10209">
    <property type="entry name" value="OXIDOREDUCTASE, 2OG-FE II OXYGENASE FAMILY PROTEIN"/>
    <property type="match status" value="1"/>
</dbReference>
<dbReference type="InterPro" id="IPR027443">
    <property type="entry name" value="IPNS-like_sf"/>
</dbReference>
<dbReference type="PANTHER" id="PTHR10209:SF751">
    <property type="entry name" value="OS06G0255100 PROTEIN"/>
    <property type="match status" value="1"/>
</dbReference>
<evidence type="ECO:0000256" key="1">
    <source>
        <dbReference type="ARBA" id="ARBA00001962"/>
    </source>
</evidence>
<keyword evidence="3 6" id="KW-0479">Metal-binding</keyword>
<evidence type="ECO:0000256" key="6">
    <source>
        <dbReference type="RuleBase" id="RU003682"/>
    </source>
</evidence>
<dbReference type="GO" id="GO:0046872">
    <property type="term" value="F:metal ion binding"/>
    <property type="evidence" value="ECO:0007669"/>
    <property type="project" value="UniProtKB-KW"/>
</dbReference>
<dbReference type="AlphaFoldDB" id="A0AAE1J586"/>
<name>A0AAE1J586_9FABA</name>